<dbReference type="InterPro" id="IPR050662">
    <property type="entry name" value="Sec-metab_biosynth-thioest"/>
</dbReference>
<dbReference type="SUPFAM" id="SSF56281">
    <property type="entry name" value="Metallo-hydrolase/oxidoreductase"/>
    <property type="match status" value="1"/>
</dbReference>
<reference evidence="2" key="1">
    <citation type="submission" date="2022-06" db="EMBL/GenBank/DDBJ databases">
        <title>Diverse halophilic archaea isolated from saline environments.</title>
        <authorList>
            <person name="Cui H.-L."/>
        </authorList>
    </citation>
    <scope>NUCLEOTIDE SEQUENCE</scope>
    <source>
        <strain evidence="2">WLHS1</strain>
    </source>
</reference>
<evidence type="ECO:0000313" key="3">
    <source>
        <dbReference type="Proteomes" id="UP001056855"/>
    </source>
</evidence>
<dbReference type="KEGG" id="sawl:NGM29_16375"/>
<dbReference type="PANTHER" id="PTHR23131">
    <property type="entry name" value="ENDORIBONUCLEASE LACTB2"/>
    <property type="match status" value="1"/>
</dbReference>
<dbReference type="Pfam" id="PF00753">
    <property type="entry name" value="Lactamase_B"/>
    <property type="match status" value="1"/>
</dbReference>
<accession>A0A9E7N7U7</accession>
<protein>
    <submittedName>
        <fullName evidence="2">MBL fold metallo-hydrolase</fullName>
    </submittedName>
</protein>
<dbReference type="Gene3D" id="1.10.10.10">
    <property type="entry name" value="Winged helix-like DNA-binding domain superfamily/Winged helix DNA-binding domain"/>
    <property type="match status" value="1"/>
</dbReference>
<dbReference type="PANTHER" id="PTHR23131:SF0">
    <property type="entry name" value="ENDORIBONUCLEASE LACTB2"/>
    <property type="match status" value="1"/>
</dbReference>
<sequence length="270" mass="28690">MTITRHKIPVSTRVPGGHTNAYVVGEDPAILVDPAGRTPDLDRTVRERGVDHVLVTHTHPDHVGAVSSYAADLETTVWARYGRDSRFEDATGVRADATLSPGDVLAFGGGALEVIDAPGHAPDHLAFVERETGAVIVGDCAIAEGSVAVGAPEGDMRAYVSTLRRLHARDPPRLYPGHDPPVANPRERLADLLEHRKRRERHVLVAVDGGARTVDSILEAAYDKPLDGVRDLAGATVEAHLEKLAVEGAVTWDGARAGAAMGEDGSARDE</sequence>
<dbReference type="AlphaFoldDB" id="A0A9E7N7U7"/>
<feature type="domain" description="Metallo-beta-lactamase" evidence="1">
    <location>
        <begin position="18"/>
        <end position="178"/>
    </location>
</feature>
<dbReference type="RefSeq" id="WP_254157686.1">
    <property type="nucleotide sequence ID" value="NZ_CP100355.1"/>
</dbReference>
<keyword evidence="3" id="KW-1185">Reference proteome</keyword>
<dbReference type="GeneID" id="73291655"/>
<dbReference type="InterPro" id="IPR001279">
    <property type="entry name" value="Metallo-B-lactamas"/>
</dbReference>
<dbReference type="EMBL" id="CP100355">
    <property type="protein sequence ID" value="UTF53324.1"/>
    <property type="molecule type" value="Genomic_DNA"/>
</dbReference>
<dbReference type="Gene3D" id="3.60.15.10">
    <property type="entry name" value="Ribonuclease Z/Hydroxyacylglutathione hydrolase-like"/>
    <property type="match status" value="1"/>
</dbReference>
<gene>
    <name evidence="2" type="ORF">NGM29_16375</name>
</gene>
<organism evidence="2 3">
    <name type="scientific">Natronosalvus rutilus</name>
    <dbReference type="NCBI Taxonomy" id="2953753"/>
    <lineage>
        <taxon>Archaea</taxon>
        <taxon>Methanobacteriati</taxon>
        <taxon>Methanobacteriota</taxon>
        <taxon>Stenosarchaea group</taxon>
        <taxon>Halobacteria</taxon>
        <taxon>Halobacteriales</taxon>
        <taxon>Natrialbaceae</taxon>
        <taxon>Natronosalvus</taxon>
    </lineage>
</organism>
<dbReference type="SMART" id="SM00849">
    <property type="entry name" value="Lactamase_B"/>
    <property type="match status" value="1"/>
</dbReference>
<dbReference type="InterPro" id="IPR036388">
    <property type="entry name" value="WH-like_DNA-bd_sf"/>
</dbReference>
<evidence type="ECO:0000259" key="1">
    <source>
        <dbReference type="SMART" id="SM00849"/>
    </source>
</evidence>
<dbReference type="Proteomes" id="UP001056855">
    <property type="component" value="Chromosome"/>
</dbReference>
<dbReference type="InterPro" id="IPR036866">
    <property type="entry name" value="RibonucZ/Hydroxyglut_hydro"/>
</dbReference>
<evidence type="ECO:0000313" key="2">
    <source>
        <dbReference type="EMBL" id="UTF53324.1"/>
    </source>
</evidence>
<name>A0A9E7N7U7_9EURY</name>
<proteinExistence type="predicted"/>